<dbReference type="STRING" id="935700.jaqu_39140"/>
<dbReference type="PATRIC" id="fig|935700.4.peg.4036"/>
<gene>
    <name evidence="3" type="ORF">jaqu_39140</name>
</gene>
<dbReference type="Pfam" id="PF03886">
    <property type="entry name" value="ABC_trans_aux"/>
    <property type="match status" value="1"/>
</dbReference>
<keyword evidence="1" id="KW-0732">Signal</keyword>
<dbReference type="Proteomes" id="UP000032232">
    <property type="component" value="Unassembled WGS sequence"/>
</dbReference>
<proteinExistence type="predicted"/>
<dbReference type="RefSeq" id="WP_043920661.1">
    <property type="nucleotide sequence ID" value="NZ_FZPF01000003.1"/>
</dbReference>
<comment type="caution">
    <text evidence="3">The sequence shown here is derived from an EMBL/GenBank/DDBJ whole genome shotgun (WGS) entry which is preliminary data.</text>
</comment>
<name>A0A0D1E9K6_9RHOB</name>
<evidence type="ECO:0000313" key="4">
    <source>
        <dbReference type="Proteomes" id="UP000032232"/>
    </source>
</evidence>
<evidence type="ECO:0000259" key="2">
    <source>
        <dbReference type="Pfam" id="PF03886"/>
    </source>
</evidence>
<feature type="domain" description="ABC-type transport auxiliary lipoprotein component" evidence="2">
    <location>
        <begin position="44"/>
        <end position="190"/>
    </location>
</feature>
<feature type="chain" id="PRO_5002229740" description="ABC-type transport auxiliary lipoprotein component domain-containing protein" evidence="1">
    <location>
        <begin position="25"/>
        <end position="202"/>
    </location>
</feature>
<evidence type="ECO:0000313" key="3">
    <source>
        <dbReference type="EMBL" id="KIT14324.1"/>
    </source>
</evidence>
<reference evidence="3 4" key="1">
    <citation type="submission" date="2015-02" db="EMBL/GenBank/DDBJ databases">
        <title>Genome Sequence of Jannaschia aquimarina DSM28248, a member of the Roseobacter clade.</title>
        <authorList>
            <person name="Voget S."/>
            <person name="Daniel R."/>
        </authorList>
    </citation>
    <scope>NUCLEOTIDE SEQUENCE [LARGE SCALE GENOMIC DNA]</scope>
    <source>
        <strain evidence="3 4">GSW-M26</strain>
    </source>
</reference>
<dbReference type="Gene3D" id="3.40.50.10610">
    <property type="entry name" value="ABC-type transport auxiliary lipoprotein component"/>
    <property type="match status" value="1"/>
</dbReference>
<dbReference type="EMBL" id="JYFE01000080">
    <property type="protein sequence ID" value="KIT14324.1"/>
    <property type="molecule type" value="Genomic_DNA"/>
</dbReference>
<feature type="signal peptide" evidence="1">
    <location>
        <begin position="1"/>
        <end position="24"/>
    </location>
</feature>
<protein>
    <recommendedName>
        <fullName evidence="2">ABC-type transport auxiliary lipoprotein component domain-containing protein</fullName>
    </recommendedName>
</protein>
<accession>A0A0D1E9K6</accession>
<evidence type="ECO:0000256" key="1">
    <source>
        <dbReference type="SAM" id="SignalP"/>
    </source>
</evidence>
<dbReference type="SUPFAM" id="SSF159594">
    <property type="entry name" value="XCC0632-like"/>
    <property type="match status" value="1"/>
</dbReference>
<dbReference type="InterPro" id="IPR005586">
    <property type="entry name" value="ABC_trans_aux"/>
</dbReference>
<keyword evidence="4" id="KW-1185">Reference proteome</keyword>
<organism evidence="3 4">
    <name type="scientific">Jannaschia aquimarina</name>
    <dbReference type="NCBI Taxonomy" id="935700"/>
    <lineage>
        <taxon>Bacteria</taxon>
        <taxon>Pseudomonadati</taxon>
        <taxon>Pseudomonadota</taxon>
        <taxon>Alphaproteobacteria</taxon>
        <taxon>Rhodobacterales</taxon>
        <taxon>Roseobacteraceae</taxon>
        <taxon>Jannaschia</taxon>
    </lineage>
</organism>
<dbReference type="AlphaFoldDB" id="A0A0D1E9K6"/>
<sequence>MAFPTRRAVLPWLMLLPGCATLTALDGAARPLPTYDLIPVPGGQGRRRGVALAVVLPSATAALRTDRILVRPDPLSVAYLPEARWSDEVPSLVQSLVVRSIAGTDRLGYVGPAEGGPTPDVALLLRIDAFEAQPITGGEGLASRVSIAATLIRDRDQALLSSRTFAGSAVSQTDDAQTVVAAFQAALDGVLPALSDWTAARV</sequence>